<reference evidence="1" key="1">
    <citation type="submission" date="2023-06" db="EMBL/GenBank/DDBJ databases">
        <authorList>
            <person name="Zeman M."/>
            <person name="Kubasova T."/>
            <person name="Jahodarova E."/>
            <person name="Nykrynova M."/>
            <person name="Rychlik I."/>
        </authorList>
    </citation>
    <scope>NUCLEOTIDE SEQUENCE</scope>
    <source>
        <strain evidence="1">84_SSukc20</strain>
    </source>
</reference>
<evidence type="ECO:0000313" key="1">
    <source>
        <dbReference type="EMBL" id="MDN0049459.1"/>
    </source>
</evidence>
<protein>
    <submittedName>
        <fullName evidence="1">Uncharacterized protein</fullName>
    </submittedName>
</protein>
<name>A0ABT7X5W2_9BACE</name>
<accession>A0ABT7X5W2</accession>
<proteinExistence type="predicted"/>
<dbReference type="EMBL" id="JAUEII010000016">
    <property type="protein sequence ID" value="MDN0049459.1"/>
    <property type="molecule type" value="Genomic_DNA"/>
</dbReference>
<organism evidence="1 2">
    <name type="scientific">Bacteroides gallinaceum</name>
    <dbReference type="NCBI Taxonomy" id="1462571"/>
    <lineage>
        <taxon>Bacteria</taxon>
        <taxon>Pseudomonadati</taxon>
        <taxon>Bacteroidota</taxon>
        <taxon>Bacteroidia</taxon>
        <taxon>Bacteroidales</taxon>
        <taxon>Bacteroidaceae</taxon>
        <taxon>Bacteroides</taxon>
    </lineage>
</organism>
<comment type="caution">
    <text evidence="1">The sequence shown here is derived from an EMBL/GenBank/DDBJ whole genome shotgun (WGS) entry which is preliminary data.</text>
</comment>
<reference evidence="1" key="2">
    <citation type="submission" date="2024-05" db="EMBL/GenBank/DDBJ databases">
        <title>Identification and characterization of horizontal gene transfer across gut microbiota members of farm animals based on homology search.</title>
        <authorList>
            <person name="Schwarzerova J."/>
            <person name="Nykrynova M."/>
            <person name="Jureckova K."/>
            <person name="Cejkova D."/>
            <person name="Rychlik I."/>
        </authorList>
    </citation>
    <scope>NUCLEOTIDE SEQUENCE</scope>
    <source>
        <strain evidence="1">84_SSukc20</strain>
    </source>
</reference>
<keyword evidence="2" id="KW-1185">Reference proteome</keyword>
<evidence type="ECO:0000313" key="2">
    <source>
        <dbReference type="Proteomes" id="UP001167871"/>
    </source>
</evidence>
<gene>
    <name evidence="1" type="ORF">QVO10_08680</name>
</gene>
<dbReference type="RefSeq" id="WP_301639757.1">
    <property type="nucleotide sequence ID" value="NZ_JAUEII010000016.1"/>
</dbReference>
<dbReference type="Proteomes" id="UP001167871">
    <property type="component" value="Unassembled WGS sequence"/>
</dbReference>
<sequence length="182" mass="21620">MRIETFKIEKPYRGITLEGTCRVIPPSTYTITMEKPYKGLAKAEYFRNNDGGYSIENIKSRAQWELGRLYEQFQDILYEYDKYKKLLGEWMPYEQKMQRLREDVNPFRQGADAEKAALLDFHSEMLERDAQEHFYDLIDKHGIMPLSLSPSVLKVSIRLIEEEFVKPKSERYESNTEEKRGE</sequence>